<keyword evidence="1" id="KW-0812">Transmembrane</keyword>
<dbReference type="Proteomes" id="UP000239480">
    <property type="component" value="Unassembled WGS sequence"/>
</dbReference>
<organism evidence="2 3">
    <name type="scientific">Aliiruegeria haliotis</name>
    <dbReference type="NCBI Taxonomy" id="1280846"/>
    <lineage>
        <taxon>Bacteria</taxon>
        <taxon>Pseudomonadati</taxon>
        <taxon>Pseudomonadota</taxon>
        <taxon>Alphaproteobacteria</taxon>
        <taxon>Rhodobacterales</taxon>
        <taxon>Roseobacteraceae</taxon>
        <taxon>Aliiruegeria</taxon>
    </lineage>
</organism>
<name>A0A2T0RZQ9_9RHOB</name>
<gene>
    <name evidence="2" type="ORF">CLV78_101768</name>
</gene>
<keyword evidence="1" id="KW-0472">Membrane</keyword>
<evidence type="ECO:0000313" key="2">
    <source>
        <dbReference type="EMBL" id="PRY26667.1"/>
    </source>
</evidence>
<keyword evidence="3" id="KW-1185">Reference proteome</keyword>
<dbReference type="EMBL" id="PVTD01000001">
    <property type="protein sequence ID" value="PRY26667.1"/>
    <property type="molecule type" value="Genomic_DNA"/>
</dbReference>
<dbReference type="OrthoDB" id="7870032at2"/>
<protein>
    <submittedName>
        <fullName evidence="2">Uncharacterized protein</fullName>
    </submittedName>
</protein>
<keyword evidence="1" id="KW-1133">Transmembrane helix</keyword>
<dbReference type="RefSeq" id="WP_106203400.1">
    <property type="nucleotide sequence ID" value="NZ_PVTD01000001.1"/>
</dbReference>
<evidence type="ECO:0000256" key="1">
    <source>
        <dbReference type="SAM" id="Phobius"/>
    </source>
</evidence>
<feature type="transmembrane region" description="Helical" evidence="1">
    <location>
        <begin position="9"/>
        <end position="27"/>
    </location>
</feature>
<feature type="transmembrane region" description="Helical" evidence="1">
    <location>
        <begin position="39"/>
        <end position="58"/>
    </location>
</feature>
<evidence type="ECO:0000313" key="3">
    <source>
        <dbReference type="Proteomes" id="UP000239480"/>
    </source>
</evidence>
<sequence>MVLSAAAQNLLRILIASYFLAGAIGVIPGSDLTPLTERIFSETLAGPVSASIVFVLAYMVMIGMWLRGAALLLGILTFWSSYLKMIDLGMADQLGHFWRDLALIASLILTYAETDPRNHHKRGVLRRGLQPRRVHPRVHAAGADGDLRVRRPMQEQNGPETVNATPADGNGHLRKPVSIEELETIFREEFEIARSN</sequence>
<proteinExistence type="predicted"/>
<reference evidence="2 3" key="1">
    <citation type="submission" date="2018-03" db="EMBL/GenBank/DDBJ databases">
        <title>Genomic Encyclopedia of Archaeal and Bacterial Type Strains, Phase II (KMG-II): from individual species to whole genera.</title>
        <authorList>
            <person name="Goeker M."/>
        </authorList>
    </citation>
    <scope>NUCLEOTIDE SEQUENCE [LARGE SCALE GENOMIC DNA]</scope>
    <source>
        <strain evidence="2 3">DSM 29328</strain>
    </source>
</reference>
<comment type="caution">
    <text evidence="2">The sequence shown here is derived from an EMBL/GenBank/DDBJ whole genome shotgun (WGS) entry which is preliminary data.</text>
</comment>
<dbReference type="AlphaFoldDB" id="A0A2T0RZQ9"/>
<accession>A0A2T0RZQ9</accession>